<accession>A0A7Z7HRT9</accession>
<dbReference type="EMBL" id="LT837803">
    <property type="protein sequence ID" value="SMB28180.1"/>
    <property type="molecule type" value="Genomic_DNA"/>
</dbReference>
<gene>
    <name evidence="1" type="ORF">SDENCHOL_20585</name>
</gene>
<dbReference type="AlphaFoldDB" id="A0A7Z7HRT9"/>
<reference evidence="1" key="1">
    <citation type="submission" date="2017-03" db="EMBL/GenBank/DDBJ databases">
        <authorList>
            <consortium name="AG Boll"/>
        </authorList>
    </citation>
    <scope>NUCLEOTIDE SEQUENCE [LARGE SCALE GENOMIC DNA]</scope>
    <source>
        <strain evidence="1">Chol</strain>
    </source>
</reference>
<proteinExistence type="predicted"/>
<evidence type="ECO:0000313" key="1">
    <source>
        <dbReference type="EMBL" id="SMB28180.1"/>
    </source>
</evidence>
<sequence>MAAPRSLDRSWWNRHGKVELWQFQSRVPFSVEKVRLIQEPLEYEMTGAPVGKLNHPLHQIESLHISRD</sequence>
<name>A0A7Z7HRT9_9PROT</name>
<protein>
    <submittedName>
        <fullName evidence="1">Uncharacterized protein</fullName>
    </submittedName>
</protein>
<keyword evidence="2" id="KW-1185">Reference proteome</keyword>
<organism evidence="1 2">
    <name type="scientific">Sterolibacterium denitrificans</name>
    <dbReference type="NCBI Taxonomy" id="157592"/>
    <lineage>
        <taxon>Bacteria</taxon>
        <taxon>Pseudomonadati</taxon>
        <taxon>Pseudomonadota</taxon>
        <taxon>Betaproteobacteria</taxon>
        <taxon>Nitrosomonadales</taxon>
        <taxon>Sterolibacteriaceae</taxon>
        <taxon>Sterolibacterium</taxon>
    </lineage>
</organism>
<dbReference type="Proteomes" id="UP000242886">
    <property type="component" value="Chromosome SDENCHOL"/>
</dbReference>
<evidence type="ECO:0000313" key="2">
    <source>
        <dbReference type="Proteomes" id="UP000242886"/>
    </source>
</evidence>